<accession>A0A2P4P469</accession>
<keyword evidence="2" id="KW-1185">Reference proteome</keyword>
<organism evidence="1 2">
    <name type="scientific">Rhizophagus irregularis (strain DAOM 181602 / DAOM 197198 / MUCL 43194)</name>
    <name type="common">Arbuscular mycorrhizal fungus</name>
    <name type="synonym">Glomus intraradices</name>
    <dbReference type="NCBI Taxonomy" id="747089"/>
    <lineage>
        <taxon>Eukaryota</taxon>
        <taxon>Fungi</taxon>
        <taxon>Fungi incertae sedis</taxon>
        <taxon>Mucoromycota</taxon>
        <taxon>Glomeromycotina</taxon>
        <taxon>Glomeromycetes</taxon>
        <taxon>Glomerales</taxon>
        <taxon>Glomeraceae</taxon>
        <taxon>Rhizophagus</taxon>
    </lineage>
</organism>
<dbReference type="EMBL" id="AUPC02000405">
    <property type="protein sequence ID" value="POG60183.1"/>
    <property type="molecule type" value="Genomic_DNA"/>
</dbReference>
<reference evidence="1 2" key="2">
    <citation type="journal article" date="2018" name="New Phytol.">
        <title>High intraspecific genome diversity in the model arbuscular mycorrhizal symbiont Rhizophagus irregularis.</title>
        <authorList>
            <person name="Chen E.C.H."/>
            <person name="Morin E."/>
            <person name="Beaudet D."/>
            <person name="Noel J."/>
            <person name="Yildirir G."/>
            <person name="Ndikumana S."/>
            <person name="Charron P."/>
            <person name="St-Onge C."/>
            <person name="Giorgi J."/>
            <person name="Kruger M."/>
            <person name="Marton T."/>
            <person name="Ropars J."/>
            <person name="Grigoriev I.V."/>
            <person name="Hainaut M."/>
            <person name="Henrissat B."/>
            <person name="Roux C."/>
            <person name="Martin F."/>
            <person name="Corradi N."/>
        </authorList>
    </citation>
    <scope>NUCLEOTIDE SEQUENCE [LARGE SCALE GENOMIC DNA]</scope>
    <source>
        <strain evidence="1 2">DAOM 197198</strain>
    </source>
</reference>
<evidence type="ECO:0000313" key="2">
    <source>
        <dbReference type="Proteomes" id="UP000018888"/>
    </source>
</evidence>
<gene>
    <name evidence="1" type="ORF">GLOIN_2v1788213</name>
</gene>
<dbReference type="AlphaFoldDB" id="A0A2P4P469"/>
<proteinExistence type="predicted"/>
<reference evidence="1 2" key="1">
    <citation type="journal article" date="2013" name="Proc. Natl. Acad. Sci. U.S.A.">
        <title>Genome of an arbuscular mycorrhizal fungus provides insight into the oldest plant symbiosis.</title>
        <authorList>
            <person name="Tisserant E."/>
            <person name="Malbreil M."/>
            <person name="Kuo A."/>
            <person name="Kohler A."/>
            <person name="Symeonidi A."/>
            <person name="Balestrini R."/>
            <person name="Charron P."/>
            <person name="Duensing N."/>
            <person name="Frei Dit Frey N."/>
            <person name="Gianinazzi-Pearson V."/>
            <person name="Gilbert L.B."/>
            <person name="Handa Y."/>
            <person name="Herr J.R."/>
            <person name="Hijri M."/>
            <person name="Koul R."/>
            <person name="Kawaguchi M."/>
            <person name="Krajinski F."/>
            <person name="Lammers P.J."/>
            <person name="Masclaux F.G."/>
            <person name="Murat C."/>
            <person name="Morin E."/>
            <person name="Ndikumana S."/>
            <person name="Pagni M."/>
            <person name="Petitpierre D."/>
            <person name="Requena N."/>
            <person name="Rosikiewicz P."/>
            <person name="Riley R."/>
            <person name="Saito K."/>
            <person name="San Clemente H."/>
            <person name="Shapiro H."/>
            <person name="van Tuinen D."/>
            <person name="Becard G."/>
            <person name="Bonfante P."/>
            <person name="Paszkowski U."/>
            <person name="Shachar-Hill Y.Y."/>
            <person name="Tuskan G.A."/>
            <person name="Young P.W."/>
            <person name="Sanders I.R."/>
            <person name="Henrissat B."/>
            <person name="Rensing S.A."/>
            <person name="Grigoriev I.V."/>
            <person name="Corradi N."/>
            <person name="Roux C."/>
            <person name="Martin F."/>
        </authorList>
    </citation>
    <scope>NUCLEOTIDE SEQUENCE [LARGE SCALE GENOMIC DNA]</scope>
    <source>
        <strain evidence="1 2">DAOM 197198</strain>
    </source>
</reference>
<evidence type="ECO:0008006" key="3">
    <source>
        <dbReference type="Google" id="ProtNLM"/>
    </source>
</evidence>
<dbReference type="VEuPathDB" id="FungiDB:RhiirFUN_023232"/>
<protein>
    <recommendedName>
        <fullName evidence="3">HAT C-terminal dimerisation domain-containing protein</fullName>
    </recommendedName>
</protein>
<sequence length="234" mass="27179">MSFTKDNNSNIVIGTLVTPSEFDNLIELAGELWKEWGHEQNSTTELYVQIGRYCLGKNPYNRLYSSKYDTSLNCWLLINDGKNQLSRLAIKLFSITPHSASCEQIFSSLGWFFRNYISKTYEEEELHDLLFEISSKLGDTEDDVFDETTINQDMVRARELECVINYEYELENDDLTIERSVDLSSWIIIEVSSTPVLTYKSDSSNDNDCEDFDPKELANKYRINMKDNENTNED</sequence>
<dbReference type="Proteomes" id="UP000018888">
    <property type="component" value="Unassembled WGS sequence"/>
</dbReference>
<name>A0A2P4P469_RHIID</name>
<comment type="caution">
    <text evidence="1">The sequence shown here is derived from an EMBL/GenBank/DDBJ whole genome shotgun (WGS) entry which is preliminary data.</text>
</comment>
<evidence type="ECO:0000313" key="1">
    <source>
        <dbReference type="EMBL" id="POG60183.1"/>
    </source>
</evidence>